<dbReference type="Proteomes" id="UP000315995">
    <property type="component" value="Chromosome"/>
</dbReference>
<reference evidence="3 4" key="1">
    <citation type="submission" date="2019-06" db="EMBL/GenBank/DDBJ databases">
        <title>Persicimonas caeni gen. nov., sp. nov., a predatory bacterium isolated from solar saltern.</title>
        <authorList>
            <person name="Wang S."/>
        </authorList>
    </citation>
    <scope>NUCLEOTIDE SEQUENCE [LARGE SCALE GENOMIC DNA]</scope>
    <source>
        <strain evidence="3 4">YN101</strain>
    </source>
</reference>
<proteinExistence type="predicted"/>
<evidence type="ECO:0000313" key="4">
    <source>
        <dbReference type="Proteomes" id="UP000315995"/>
    </source>
</evidence>
<feature type="chain" id="PRO_5030106647" description="DUF4340 domain-containing protein" evidence="2">
    <location>
        <begin position="26"/>
        <end position="330"/>
    </location>
</feature>
<dbReference type="EMBL" id="CP041186">
    <property type="protein sequence ID" value="QDG52545.1"/>
    <property type="molecule type" value="Genomic_DNA"/>
</dbReference>
<protein>
    <recommendedName>
        <fullName evidence="5">DUF4340 domain-containing protein</fullName>
    </recommendedName>
</protein>
<evidence type="ECO:0000256" key="2">
    <source>
        <dbReference type="SAM" id="SignalP"/>
    </source>
</evidence>
<sequence length="330" mass="36072">MKSVKILMVGTVFFALTLASAVTFAQSSAKKHLAYFPEETRFLFGVDLAGARGTTLYDAGAKWVAAQPDAQFLEKGLIEKAGIDPQKDLHRLTFGFVAPNPRGDAVFTAVIEGKFDKKDWVALVEDDSTMSQKKVGELDVFTFDDAGEVALPKKNIAVFVFGPADYRKKVWKTVRGKAKTVETQAMMKELLGKVDLNKHVWVAMDVGVYNRGGPVDVMKLTGALDASKGVQLEGQLDTGDKATADMLLERWKEKRTTAVLTMQMMRGEALLSNLKLEQDKGALNFETSMTDEQLEAMLAQLEKISQKQEQGAAPAAPTSEAVETQASPTK</sequence>
<accession>A0A5B8Y9I5</accession>
<feature type="signal peptide" evidence="2">
    <location>
        <begin position="1"/>
        <end position="25"/>
    </location>
</feature>
<gene>
    <name evidence="3" type="ORF">FIV42_17930</name>
</gene>
<evidence type="ECO:0008006" key="5">
    <source>
        <dbReference type="Google" id="ProtNLM"/>
    </source>
</evidence>
<name>A0A4Y6PXS3_PERCE</name>
<keyword evidence="4" id="KW-1185">Reference proteome</keyword>
<evidence type="ECO:0000313" key="3">
    <source>
        <dbReference type="EMBL" id="QDG52545.1"/>
    </source>
</evidence>
<dbReference type="RefSeq" id="WP_141199012.1">
    <property type="nucleotide sequence ID" value="NZ_CP041186.1"/>
</dbReference>
<organism evidence="3 4">
    <name type="scientific">Persicimonas caeni</name>
    <dbReference type="NCBI Taxonomy" id="2292766"/>
    <lineage>
        <taxon>Bacteria</taxon>
        <taxon>Deltaproteobacteria</taxon>
        <taxon>Bradymonadales</taxon>
        <taxon>Bradymonadaceae</taxon>
        <taxon>Persicimonas</taxon>
    </lineage>
</organism>
<dbReference type="AlphaFoldDB" id="A0A4Y6PXS3"/>
<feature type="compositionally biased region" description="Polar residues" evidence="1">
    <location>
        <begin position="321"/>
        <end position="330"/>
    </location>
</feature>
<evidence type="ECO:0000256" key="1">
    <source>
        <dbReference type="SAM" id="MobiDB-lite"/>
    </source>
</evidence>
<feature type="region of interest" description="Disordered" evidence="1">
    <location>
        <begin position="305"/>
        <end position="330"/>
    </location>
</feature>
<accession>A0A4Y6PXS3</accession>
<keyword evidence="2" id="KW-0732">Signal</keyword>